<dbReference type="Proteomes" id="UP001174909">
    <property type="component" value="Unassembled WGS sequence"/>
</dbReference>
<evidence type="ECO:0000256" key="3">
    <source>
        <dbReference type="ARBA" id="ARBA00022670"/>
    </source>
</evidence>
<keyword evidence="5" id="KW-0720">Serine protease</keyword>
<dbReference type="GO" id="GO:0009368">
    <property type="term" value="C:endopeptidase Clp complex"/>
    <property type="evidence" value="ECO:0007669"/>
    <property type="project" value="TreeGrafter"/>
</dbReference>
<feature type="active site" evidence="6">
    <location>
        <position position="120"/>
    </location>
</feature>
<dbReference type="GO" id="GO:0051117">
    <property type="term" value="F:ATPase binding"/>
    <property type="evidence" value="ECO:0007669"/>
    <property type="project" value="TreeGrafter"/>
</dbReference>
<dbReference type="PANTHER" id="PTHR10381">
    <property type="entry name" value="ATP-DEPENDENT CLP PROTEASE PROTEOLYTIC SUBUNIT"/>
    <property type="match status" value="1"/>
</dbReference>
<dbReference type="InterPro" id="IPR018215">
    <property type="entry name" value="ClpP_Ser_AS"/>
</dbReference>
<dbReference type="NCBIfam" id="NF009205">
    <property type="entry name" value="PRK12553.1"/>
    <property type="match status" value="1"/>
</dbReference>
<proteinExistence type="inferred from homology"/>
<keyword evidence="3 8" id="KW-0645">Protease</keyword>
<accession>A0AA35WK71</accession>
<evidence type="ECO:0000256" key="7">
    <source>
        <dbReference type="RuleBase" id="RU003567"/>
    </source>
</evidence>
<comment type="caution">
    <text evidence="8">The sequence shown here is derived from an EMBL/GenBank/DDBJ whole genome shotgun (WGS) entry which is preliminary data.</text>
</comment>
<evidence type="ECO:0000313" key="8">
    <source>
        <dbReference type="EMBL" id="CAI8020141.1"/>
    </source>
</evidence>
<dbReference type="InterPro" id="IPR029045">
    <property type="entry name" value="ClpP/crotonase-like_dom_sf"/>
</dbReference>
<keyword evidence="2" id="KW-0963">Cytoplasm</keyword>
<dbReference type="InterPro" id="IPR001907">
    <property type="entry name" value="ClpP"/>
</dbReference>
<dbReference type="HAMAP" id="MF_00444">
    <property type="entry name" value="ClpP"/>
    <property type="match status" value="1"/>
</dbReference>
<protein>
    <recommendedName>
        <fullName evidence="7">ATP-dependent Clp protease proteolytic subunit</fullName>
    </recommendedName>
</protein>
<evidence type="ECO:0000256" key="4">
    <source>
        <dbReference type="ARBA" id="ARBA00022801"/>
    </source>
</evidence>
<dbReference type="EMBL" id="CASHTH010001804">
    <property type="protein sequence ID" value="CAI8020141.1"/>
    <property type="molecule type" value="Genomic_DNA"/>
</dbReference>
<dbReference type="CDD" id="cd07017">
    <property type="entry name" value="S14_ClpP_2"/>
    <property type="match status" value="1"/>
</dbReference>
<dbReference type="SUPFAM" id="SSF52096">
    <property type="entry name" value="ClpP/crotonase"/>
    <property type="match status" value="1"/>
</dbReference>
<evidence type="ECO:0000313" key="9">
    <source>
        <dbReference type="Proteomes" id="UP001174909"/>
    </source>
</evidence>
<comment type="similarity">
    <text evidence="1 7">Belongs to the peptidase S14 family.</text>
</comment>
<gene>
    <name evidence="8" type="ORF">GBAR_LOCUS12055</name>
</gene>
<evidence type="ECO:0000256" key="6">
    <source>
        <dbReference type="PROSITE-ProRule" id="PRU10085"/>
    </source>
</evidence>
<evidence type="ECO:0000256" key="2">
    <source>
        <dbReference type="ARBA" id="ARBA00022490"/>
    </source>
</evidence>
<dbReference type="PROSITE" id="PS00381">
    <property type="entry name" value="CLP_PROTEASE_SER"/>
    <property type="match status" value="1"/>
</dbReference>
<sequence>MPRASNPSDIITPTNVIPGIIRPTTEGERAFSPYSLLLQARIIYLGTSVDDEISNAIVSQLLYLSWENPDEDISLYINSPGGSVLDGIPGGYIASGLAILDTMQLINSPVSTICVGTAASMATVLLANGAKDKRYCLANSTVHMHQPNVGSFQGQAADIEIQAREIVRLKERLTKILSGATGQTVERIADDSDRDFFLTAEEAVEYGLVDEILGTKKEEEETAEAA</sequence>
<dbReference type="PRINTS" id="PR00127">
    <property type="entry name" value="CLPPROTEASEP"/>
</dbReference>
<dbReference type="InterPro" id="IPR023562">
    <property type="entry name" value="ClpP/TepA"/>
</dbReference>
<dbReference type="FunFam" id="3.90.226.10:FF:000002">
    <property type="entry name" value="ATP-dependent Clp protease proteolytic subunit"/>
    <property type="match status" value="1"/>
</dbReference>
<comment type="catalytic activity">
    <reaction evidence="6">
        <text>Hydrolysis of proteins to small peptides in the presence of ATP and magnesium. alpha-casein is the usual test substrate. In the absence of ATP, only oligopeptides shorter than five residues are hydrolyzed (such as succinyl-Leu-Tyr-|-NHMec, and Leu-Tyr-Leu-|-Tyr-Trp, in which cleavage of the -Tyr-|-Leu- and -Tyr-|-Trp bonds also occurs).</text>
        <dbReference type="EC" id="3.4.21.92"/>
    </reaction>
</comment>
<dbReference type="GO" id="GO:0004252">
    <property type="term" value="F:serine-type endopeptidase activity"/>
    <property type="evidence" value="ECO:0007669"/>
    <property type="project" value="InterPro"/>
</dbReference>
<keyword evidence="9" id="KW-1185">Reference proteome</keyword>
<organism evidence="8 9">
    <name type="scientific">Geodia barretti</name>
    <name type="common">Barrett's horny sponge</name>
    <dbReference type="NCBI Taxonomy" id="519541"/>
    <lineage>
        <taxon>Eukaryota</taxon>
        <taxon>Metazoa</taxon>
        <taxon>Porifera</taxon>
        <taxon>Demospongiae</taxon>
        <taxon>Heteroscleromorpha</taxon>
        <taxon>Tetractinellida</taxon>
        <taxon>Astrophorina</taxon>
        <taxon>Geodiidae</taxon>
        <taxon>Geodia</taxon>
    </lineage>
</organism>
<dbReference type="GO" id="GO:0004176">
    <property type="term" value="F:ATP-dependent peptidase activity"/>
    <property type="evidence" value="ECO:0007669"/>
    <property type="project" value="InterPro"/>
</dbReference>
<keyword evidence="4" id="KW-0378">Hydrolase</keyword>
<dbReference type="PANTHER" id="PTHR10381:SF70">
    <property type="entry name" value="ATP-DEPENDENT CLP PROTEASE PROTEOLYTIC SUBUNIT"/>
    <property type="match status" value="1"/>
</dbReference>
<dbReference type="AlphaFoldDB" id="A0AA35WK71"/>
<evidence type="ECO:0000256" key="1">
    <source>
        <dbReference type="ARBA" id="ARBA00007039"/>
    </source>
</evidence>
<dbReference type="Pfam" id="PF00574">
    <property type="entry name" value="CLP_protease"/>
    <property type="match status" value="1"/>
</dbReference>
<dbReference type="Gene3D" id="3.90.226.10">
    <property type="entry name" value="2-enoyl-CoA Hydratase, Chain A, domain 1"/>
    <property type="match status" value="1"/>
</dbReference>
<name>A0AA35WK71_GEOBA</name>
<dbReference type="GO" id="GO:0006515">
    <property type="term" value="P:protein quality control for misfolded or incompletely synthesized proteins"/>
    <property type="evidence" value="ECO:0007669"/>
    <property type="project" value="TreeGrafter"/>
</dbReference>
<reference evidence="8" key="1">
    <citation type="submission" date="2023-03" db="EMBL/GenBank/DDBJ databases">
        <authorList>
            <person name="Steffen K."/>
            <person name="Cardenas P."/>
        </authorList>
    </citation>
    <scope>NUCLEOTIDE SEQUENCE</scope>
</reference>
<dbReference type="NCBIfam" id="NF001368">
    <property type="entry name" value="PRK00277.1"/>
    <property type="match status" value="1"/>
</dbReference>
<evidence type="ECO:0000256" key="5">
    <source>
        <dbReference type="ARBA" id="ARBA00022825"/>
    </source>
</evidence>